<keyword evidence="9" id="KW-0963">Cytoplasm</keyword>
<dbReference type="InterPro" id="IPR013083">
    <property type="entry name" value="Znf_RING/FYVE/PHD"/>
</dbReference>
<organism evidence="13 14">
    <name type="scientific">Mytilus edulis</name>
    <name type="common">Blue mussel</name>
    <dbReference type="NCBI Taxonomy" id="6550"/>
    <lineage>
        <taxon>Eukaryota</taxon>
        <taxon>Metazoa</taxon>
        <taxon>Spiralia</taxon>
        <taxon>Lophotrochozoa</taxon>
        <taxon>Mollusca</taxon>
        <taxon>Bivalvia</taxon>
        <taxon>Autobranchia</taxon>
        <taxon>Pteriomorphia</taxon>
        <taxon>Mytilida</taxon>
        <taxon>Mytiloidea</taxon>
        <taxon>Mytilidae</taxon>
        <taxon>Mytilinae</taxon>
        <taxon>Mytilus</taxon>
    </lineage>
</organism>
<gene>
    <name evidence="13" type="ORF">MEDL_6883</name>
</gene>
<evidence type="ECO:0000313" key="14">
    <source>
        <dbReference type="Proteomes" id="UP000683360"/>
    </source>
</evidence>
<evidence type="ECO:0000256" key="9">
    <source>
        <dbReference type="RuleBase" id="RU367105"/>
    </source>
</evidence>
<keyword evidence="14" id="KW-1185">Reference proteome</keyword>
<reference evidence="13" key="1">
    <citation type="submission" date="2021-03" db="EMBL/GenBank/DDBJ databases">
        <authorList>
            <person name="Bekaert M."/>
        </authorList>
    </citation>
    <scope>NUCLEOTIDE SEQUENCE</scope>
</reference>
<dbReference type="Pfam" id="PF18102">
    <property type="entry name" value="DTC"/>
    <property type="match status" value="1"/>
</dbReference>
<dbReference type="InterPro" id="IPR039398">
    <property type="entry name" value="Deltex_fam"/>
</dbReference>
<dbReference type="InterPro" id="IPR001841">
    <property type="entry name" value="Znf_RING"/>
</dbReference>
<evidence type="ECO:0000259" key="12">
    <source>
        <dbReference type="PROSITE" id="PS51154"/>
    </source>
</evidence>
<dbReference type="GO" id="GO:0007219">
    <property type="term" value="P:Notch signaling pathway"/>
    <property type="evidence" value="ECO:0007669"/>
    <property type="project" value="InterPro"/>
</dbReference>
<dbReference type="Gene3D" id="3.40.220.10">
    <property type="entry name" value="Leucine Aminopeptidase, subunit E, domain 1"/>
    <property type="match status" value="1"/>
</dbReference>
<dbReference type="InterPro" id="IPR039396">
    <property type="entry name" value="Deltex_C"/>
</dbReference>
<dbReference type="OrthoDB" id="527344at2759"/>
<dbReference type="Gene3D" id="3.30.390.130">
    <property type="match status" value="1"/>
</dbReference>
<dbReference type="InterPro" id="IPR002589">
    <property type="entry name" value="Macro_dom"/>
</dbReference>
<dbReference type="Pfam" id="PF01661">
    <property type="entry name" value="Macro"/>
    <property type="match status" value="1"/>
</dbReference>
<proteinExistence type="inferred from homology"/>
<dbReference type="SUPFAM" id="SSF57850">
    <property type="entry name" value="RING/U-box"/>
    <property type="match status" value="1"/>
</dbReference>
<feature type="region of interest" description="Disordered" evidence="10">
    <location>
        <begin position="51"/>
        <end position="142"/>
    </location>
</feature>
<dbReference type="PROSITE" id="PS51154">
    <property type="entry name" value="MACRO"/>
    <property type="match status" value="1"/>
</dbReference>
<dbReference type="SUPFAM" id="SSF52949">
    <property type="entry name" value="Macro domain-like"/>
    <property type="match status" value="1"/>
</dbReference>
<protein>
    <recommendedName>
        <fullName evidence="9">E3 ubiquitin-protein ligase</fullName>
        <ecNumber evidence="9">2.3.2.27</ecNumber>
    </recommendedName>
</protein>
<dbReference type="AlphaFoldDB" id="A0A8S3Q8M7"/>
<feature type="compositionally biased region" description="Basic and acidic residues" evidence="10">
    <location>
        <begin position="72"/>
        <end position="87"/>
    </location>
</feature>
<feature type="compositionally biased region" description="Polar residues" evidence="10">
    <location>
        <begin position="112"/>
        <end position="141"/>
    </location>
</feature>
<comment type="pathway">
    <text evidence="2 9">Protein modification; protein ubiquitination.</text>
</comment>
<dbReference type="SMART" id="SM00184">
    <property type="entry name" value="RING"/>
    <property type="match status" value="1"/>
</dbReference>
<evidence type="ECO:0000256" key="1">
    <source>
        <dbReference type="ARBA" id="ARBA00000900"/>
    </source>
</evidence>
<evidence type="ECO:0000256" key="7">
    <source>
        <dbReference type="ARBA" id="ARBA00022833"/>
    </source>
</evidence>
<dbReference type="PROSITE" id="PS50089">
    <property type="entry name" value="ZF_RING_2"/>
    <property type="match status" value="1"/>
</dbReference>
<comment type="subcellular location">
    <subcellularLocation>
        <location evidence="9">Cytoplasm</location>
    </subcellularLocation>
</comment>
<evidence type="ECO:0000313" key="13">
    <source>
        <dbReference type="EMBL" id="CAG2191744.1"/>
    </source>
</evidence>
<sequence>MRGHKVNHSRGITKTTSQQQNTTERIAENHQNGNPAAKVLQKEENNIQISIPGCSADGQTQSVIQPSNVIRDPTKKDSDDKTTDEKSNIVAPLLPTNTDTSANSNNSAVDSRSTPTITDTPANPNNSDIDSRSPNGTVLTSTEDDDFFSLIGRADGRVSELDQHNDGITSLQTANASGTRVLKACACYCNLLIHVTESTMATGGTEIEDIAQDIKIGQIVDKSDAKLNHTSKQQIKNEGNIISVSTSDRHAHRTSRHNRTVLSDDGGRLTHNLSSSPDLDKNCTSRQPELFQSFSHSGVNIREKPTPTNTARSLSKPEEANNSHTARLSVNSKIQSNVRKLPTTKKKSATRRLLDAFRGNHSQSNEADFKGSYKGEKLKTKFIMENKVKINDDTSLPGIKPDGRVSLTDVKSQIPAGHTNDVCNIPPNHQDNSILEHGNAERNPAKNSNRFSITEITVSKNSIAELDVDVIVSSEDSAIQSGGMVAKIVADKGGKLQEVYKDCLRKMCSTIPYWTFQPTPATEKLKCKHVFHAAVPQFSIQNQDKWTEGLQSLLKNILSRTEFMGYESLGLPIIGTGKNGAPSDFVIDLICESVNQFSLSKTSTNGLKTVIIVHPDKRVRQILEERVTLLRNGAPKQKTKIAPKTTKGNGKMYFQNVEDTETDKCPICLEEISGSKLRQLSRCKHIFCKKCLEECFKRMPTCPICNMVYGELTGNQPEGLMIECFLNDIHLPGYKDCGVIKIFYLFFDGKQLKGQPNPGKSFEGTNRTAYLPDNTEGQKVHRLLRRAFQQRILFTIGSSRTTGKENVVTWNDVHHKTRMDGGPARFGYPDPEYVSRVLDELAVKGITEE</sequence>
<dbReference type="InterPro" id="IPR017907">
    <property type="entry name" value="Znf_RING_CS"/>
</dbReference>
<dbReference type="Proteomes" id="UP000683360">
    <property type="component" value="Unassembled WGS sequence"/>
</dbReference>
<comment type="similarity">
    <text evidence="3 9">Belongs to the Deltex family.</text>
</comment>
<keyword evidence="7 9" id="KW-0862">Zinc</keyword>
<evidence type="ECO:0000256" key="6">
    <source>
        <dbReference type="ARBA" id="ARBA00022771"/>
    </source>
</evidence>
<feature type="compositionally biased region" description="Basic residues" evidence="10">
    <location>
        <begin position="250"/>
        <end position="259"/>
    </location>
</feature>
<evidence type="ECO:0000256" key="10">
    <source>
        <dbReference type="SAM" id="MobiDB-lite"/>
    </source>
</evidence>
<evidence type="ECO:0000256" key="5">
    <source>
        <dbReference type="ARBA" id="ARBA00022723"/>
    </source>
</evidence>
<keyword evidence="5 9" id="KW-0479">Metal-binding</keyword>
<dbReference type="GO" id="GO:0061630">
    <property type="term" value="F:ubiquitin protein ligase activity"/>
    <property type="evidence" value="ECO:0007669"/>
    <property type="project" value="UniProtKB-UniRule"/>
</dbReference>
<feature type="compositionally biased region" description="Polar residues" evidence="10">
    <location>
        <begin position="284"/>
        <end position="298"/>
    </location>
</feature>
<evidence type="ECO:0000256" key="2">
    <source>
        <dbReference type="ARBA" id="ARBA00004906"/>
    </source>
</evidence>
<dbReference type="PANTHER" id="PTHR12622">
    <property type="entry name" value="DELTEX-RELATED"/>
    <property type="match status" value="1"/>
</dbReference>
<comment type="catalytic activity">
    <reaction evidence="1 9">
        <text>S-ubiquitinyl-[E2 ubiquitin-conjugating enzyme]-L-cysteine + [acceptor protein]-L-lysine = [E2 ubiquitin-conjugating enzyme]-L-cysteine + N(6)-ubiquitinyl-[acceptor protein]-L-lysine.</text>
        <dbReference type="EC" id="2.3.2.27"/>
    </reaction>
</comment>
<evidence type="ECO:0000256" key="8">
    <source>
        <dbReference type="PROSITE-ProRule" id="PRU00175"/>
    </source>
</evidence>
<name>A0A8S3Q8M7_MYTED</name>
<dbReference type="InterPro" id="IPR043472">
    <property type="entry name" value="Macro_dom-like"/>
</dbReference>
<dbReference type="GO" id="GO:0005737">
    <property type="term" value="C:cytoplasm"/>
    <property type="evidence" value="ECO:0007669"/>
    <property type="project" value="UniProtKB-SubCell"/>
</dbReference>
<feature type="region of interest" description="Disordered" evidence="10">
    <location>
        <begin position="1"/>
        <end position="34"/>
    </location>
</feature>
<accession>A0A8S3Q8M7</accession>
<dbReference type="Gene3D" id="3.30.40.10">
    <property type="entry name" value="Zinc/RING finger domain, C3HC4 (zinc finger)"/>
    <property type="match status" value="1"/>
</dbReference>
<keyword evidence="6 8" id="KW-0863">Zinc-finger</keyword>
<feature type="compositionally biased region" description="Low complexity" evidence="10">
    <location>
        <begin position="96"/>
        <end position="111"/>
    </location>
</feature>
<evidence type="ECO:0000256" key="4">
    <source>
        <dbReference type="ARBA" id="ARBA00022679"/>
    </source>
</evidence>
<feature type="compositionally biased region" description="Polar residues" evidence="10">
    <location>
        <begin position="322"/>
        <end position="338"/>
    </location>
</feature>
<dbReference type="GO" id="GO:0016567">
    <property type="term" value="P:protein ubiquitination"/>
    <property type="evidence" value="ECO:0007669"/>
    <property type="project" value="UniProtKB-UniRule"/>
</dbReference>
<feature type="domain" description="Macro" evidence="12">
    <location>
        <begin position="443"/>
        <end position="631"/>
    </location>
</feature>
<dbReference type="InterPro" id="IPR039399">
    <property type="entry name" value="Deltex_C_sf"/>
</dbReference>
<dbReference type="CDD" id="cd09633">
    <property type="entry name" value="Deltex_C"/>
    <property type="match status" value="1"/>
</dbReference>
<evidence type="ECO:0000259" key="11">
    <source>
        <dbReference type="PROSITE" id="PS50089"/>
    </source>
</evidence>
<feature type="domain" description="RING-type" evidence="11">
    <location>
        <begin position="665"/>
        <end position="706"/>
    </location>
</feature>
<feature type="region of interest" description="Disordered" evidence="10">
    <location>
        <begin position="246"/>
        <end position="347"/>
    </location>
</feature>
<dbReference type="EC" id="2.3.2.27" evidence="9"/>
<keyword evidence="4 9" id="KW-0808">Transferase</keyword>
<dbReference type="Pfam" id="PF13639">
    <property type="entry name" value="zf-RING_2"/>
    <property type="match status" value="1"/>
</dbReference>
<comment type="caution">
    <text evidence="13">The sequence shown here is derived from an EMBL/GenBank/DDBJ whole genome shotgun (WGS) entry which is preliminary data.</text>
</comment>
<evidence type="ECO:0000256" key="3">
    <source>
        <dbReference type="ARBA" id="ARBA00009413"/>
    </source>
</evidence>
<keyword evidence="13" id="KW-0012">Acyltransferase</keyword>
<feature type="compositionally biased region" description="Polar residues" evidence="10">
    <location>
        <begin position="10"/>
        <end position="34"/>
    </location>
</feature>
<dbReference type="EMBL" id="CAJPWZ010000369">
    <property type="protein sequence ID" value="CAG2191744.1"/>
    <property type="molecule type" value="Genomic_DNA"/>
</dbReference>
<dbReference type="GO" id="GO:0008270">
    <property type="term" value="F:zinc ion binding"/>
    <property type="evidence" value="ECO:0007669"/>
    <property type="project" value="UniProtKB-KW"/>
</dbReference>
<feature type="compositionally biased region" description="Polar residues" evidence="10">
    <location>
        <begin position="57"/>
        <end position="68"/>
    </location>
</feature>
<dbReference type="PROSITE" id="PS00518">
    <property type="entry name" value="ZF_RING_1"/>
    <property type="match status" value="1"/>
</dbReference>